<dbReference type="EMBL" id="JABDJR010000642">
    <property type="protein sequence ID" value="NNF08273.1"/>
    <property type="molecule type" value="Genomic_DNA"/>
</dbReference>
<proteinExistence type="predicted"/>
<dbReference type="Proteomes" id="UP000547674">
    <property type="component" value="Unassembled WGS sequence"/>
</dbReference>
<sequence>MDGGHFETKGVNEAGEIISVPLHRHEVGLDFWYGELSLQASFEDAWSLRFRVPFSIKDQSVEVNPVDPATEADIAAMERNGELHHRDETYQGIGDLSLLVSRQFVGIFDNQDIFELSVGTSVPTGKTEEDPLLAGREGRRHLHIQFGNGTFDPLLEASYGRPVIPMVMGHVSLALRTPLYENSKKYRASSEFLAGGGITAILSEKATVGAQYQFLRQGFAEWNGVRDNNTGLKAHYLAFSGGVALDMRTQLNLGVRFPLTQSTLVSDGDTFEQGVSVLFGLSRTLRESF</sequence>
<comment type="caution">
    <text evidence="1">The sequence shown here is derived from an EMBL/GenBank/DDBJ whole genome shotgun (WGS) entry which is preliminary data.</text>
</comment>
<organism evidence="1 2">
    <name type="scientific">Eiseniibacteriota bacterium</name>
    <dbReference type="NCBI Taxonomy" id="2212470"/>
    <lineage>
        <taxon>Bacteria</taxon>
        <taxon>Candidatus Eiseniibacteriota</taxon>
    </lineage>
</organism>
<gene>
    <name evidence="1" type="ORF">HKN21_16040</name>
</gene>
<protein>
    <submittedName>
        <fullName evidence="1">Uncharacterized protein</fullName>
    </submittedName>
</protein>
<evidence type="ECO:0000313" key="1">
    <source>
        <dbReference type="EMBL" id="NNF08273.1"/>
    </source>
</evidence>
<accession>A0A7Y2H3Z9</accession>
<dbReference type="AlphaFoldDB" id="A0A7Y2H3Z9"/>
<evidence type="ECO:0000313" key="2">
    <source>
        <dbReference type="Proteomes" id="UP000547674"/>
    </source>
</evidence>
<reference evidence="1 2" key="1">
    <citation type="submission" date="2020-03" db="EMBL/GenBank/DDBJ databases">
        <title>Metabolic flexibility allows generalist bacteria to become dominant in a frequently disturbed ecosystem.</title>
        <authorList>
            <person name="Chen Y.-J."/>
            <person name="Leung P.M."/>
            <person name="Bay S.K."/>
            <person name="Hugenholtz P."/>
            <person name="Kessler A.J."/>
            <person name="Shelley G."/>
            <person name="Waite D.W."/>
            <person name="Cook P.L."/>
            <person name="Greening C."/>
        </authorList>
    </citation>
    <scope>NUCLEOTIDE SEQUENCE [LARGE SCALE GENOMIC DNA]</scope>
    <source>
        <strain evidence="1">SS_bin_28</strain>
    </source>
</reference>
<name>A0A7Y2H3Z9_UNCEI</name>